<dbReference type="EMBL" id="ML994641">
    <property type="protein sequence ID" value="KAF2183673.1"/>
    <property type="molecule type" value="Genomic_DNA"/>
</dbReference>
<dbReference type="OrthoDB" id="2129362at2759"/>
<sequence length="469" mass="54090">MGTATTTREYIPPHLRYRSAIPTPKQESADKSKVPEDTLTGDGGVSYNSNSNGDPNYDIRKLVDWKGDWLPAPVEWDGRKCFTDRHFSDHLELWMNGTDEKTCTNEINISGPGFVDEKNGELAPRYWMPIRIEGEAPRHFWRSFVGRTPAPLSDIDIDEVPWWETYADNTTNLLPHRPVPDAQVDPEEEENQHPGVFVTSKEAIQCKERARIEKERKQLEKRRRREAEIYAIQMTPLPPIPNLTLKPTANIYLRPVVPVDIQQVTDIYNHYVRETIYANEFKGRTHTQIADRIDDIKSRGIPWIVAIDRSEQPKKGRLQLYVSEKVVGFANVDDYCDAGSMYRYTFEMEMFVHHEYLHKGVGKCLLDRMQALVDPGYSARGGYDWIVKTDYLKNGSTRVVKTINCSFPHELGKSTDLDRVTTWLKQFGWRKSGHLYQMGFKHGKAVDVSIFQYVTMEHIEANTIPTQPL</sequence>
<dbReference type="SUPFAM" id="SSF55729">
    <property type="entry name" value="Acyl-CoA N-acyltransferases (Nat)"/>
    <property type="match status" value="1"/>
</dbReference>
<name>A0A6A6DXC4_9PEZI</name>
<reference evidence="2" key="1">
    <citation type="journal article" date="2020" name="Stud. Mycol.">
        <title>101 Dothideomycetes genomes: a test case for predicting lifestyles and emergence of pathogens.</title>
        <authorList>
            <person name="Haridas S."/>
            <person name="Albert R."/>
            <person name="Binder M."/>
            <person name="Bloem J."/>
            <person name="Labutti K."/>
            <person name="Salamov A."/>
            <person name="Andreopoulos B."/>
            <person name="Baker S."/>
            <person name="Barry K."/>
            <person name="Bills G."/>
            <person name="Bluhm B."/>
            <person name="Cannon C."/>
            <person name="Castanera R."/>
            <person name="Culley D."/>
            <person name="Daum C."/>
            <person name="Ezra D."/>
            <person name="Gonzalez J."/>
            <person name="Henrissat B."/>
            <person name="Kuo A."/>
            <person name="Liang C."/>
            <person name="Lipzen A."/>
            <person name="Lutzoni F."/>
            <person name="Magnuson J."/>
            <person name="Mondo S."/>
            <person name="Nolan M."/>
            <person name="Ohm R."/>
            <person name="Pangilinan J."/>
            <person name="Park H.-J."/>
            <person name="Ramirez L."/>
            <person name="Alfaro M."/>
            <person name="Sun H."/>
            <person name="Tritt A."/>
            <person name="Yoshinaga Y."/>
            <person name="Zwiers L.-H."/>
            <person name="Turgeon B."/>
            <person name="Goodwin S."/>
            <person name="Spatafora J."/>
            <person name="Crous P."/>
            <person name="Grigoriev I."/>
        </authorList>
    </citation>
    <scope>NUCLEOTIDE SEQUENCE</scope>
    <source>
        <strain evidence="2">CBS 207.26</strain>
    </source>
</reference>
<dbReference type="Proteomes" id="UP000800200">
    <property type="component" value="Unassembled WGS sequence"/>
</dbReference>
<evidence type="ECO:0008006" key="4">
    <source>
        <dbReference type="Google" id="ProtNLM"/>
    </source>
</evidence>
<proteinExistence type="predicted"/>
<evidence type="ECO:0000313" key="3">
    <source>
        <dbReference type="Proteomes" id="UP000800200"/>
    </source>
</evidence>
<dbReference type="Gene3D" id="3.40.630.30">
    <property type="match status" value="1"/>
</dbReference>
<dbReference type="AlphaFoldDB" id="A0A6A6DXC4"/>
<feature type="compositionally biased region" description="Basic and acidic residues" evidence="1">
    <location>
        <begin position="27"/>
        <end position="36"/>
    </location>
</feature>
<protein>
    <recommendedName>
        <fullName evidence="4">N-acetyltransferase domain-containing protein</fullName>
    </recommendedName>
</protein>
<evidence type="ECO:0000256" key="1">
    <source>
        <dbReference type="SAM" id="MobiDB-lite"/>
    </source>
</evidence>
<keyword evidence="3" id="KW-1185">Reference proteome</keyword>
<feature type="region of interest" description="Disordered" evidence="1">
    <location>
        <begin position="1"/>
        <end position="52"/>
    </location>
</feature>
<evidence type="ECO:0000313" key="2">
    <source>
        <dbReference type="EMBL" id="KAF2183673.1"/>
    </source>
</evidence>
<accession>A0A6A6DXC4</accession>
<dbReference type="InterPro" id="IPR016181">
    <property type="entry name" value="Acyl_CoA_acyltransferase"/>
</dbReference>
<organism evidence="2 3">
    <name type="scientific">Zopfia rhizophila CBS 207.26</name>
    <dbReference type="NCBI Taxonomy" id="1314779"/>
    <lineage>
        <taxon>Eukaryota</taxon>
        <taxon>Fungi</taxon>
        <taxon>Dikarya</taxon>
        <taxon>Ascomycota</taxon>
        <taxon>Pezizomycotina</taxon>
        <taxon>Dothideomycetes</taxon>
        <taxon>Dothideomycetes incertae sedis</taxon>
        <taxon>Zopfiaceae</taxon>
        <taxon>Zopfia</taxon>
    </lineage>
</organism>
<gene>
    <name evidence="2" type="ORF">K469DRAFT_727935</name>
</gene>